<reference evidence="3 4" key="1">
    <citation type="submission" date="2018-06" db="EMBL/GenBank/DDBJ databases">
        <title>Genomic Encyclopedia of Type Strains, Phase III (KMG-III): the genomes of soil and plant-associated and newly described type strains.</title>
        <authorList>
            <person name="Whitman W."/>
        </authorList>
    </citation>
    <scope>NUCLEOTIDE SEQUENCE [LARGE SCALE GENOMIC DNA]</scope>
    <source>
        <strain evidence="3 4">LMG 23644</strain>
    </source>
</reference>
<evidence type="ECO:0000313" key="3">
    <source>
        <dbReference type="EMBL" id="RAS33261.1"/>
    </source>
</evidence>
<feature type="chain" id="PRO_5016316939" evidence="1">
    <location>
        <begin position="20"/>
        <end position="195"/>
    </location>
</feature>
<sequence length="195" mass="18918">MLKAFFLLLLVAFGAVMFAAGTLAPSNLKAPIERLAAQTAALLPGEAPKTAAGSSSASSASSSTGGSTVAGGAVIAKSAAPAGAANPANVASPVFAASAPIASLLVPAPPPAHGHYALQAATFTSSDAASLFAGSVSEQGYKATIVPITDSGQPLIVAVGDYPSPEAASADQLVVGRQLKSTALPPVVLLPPPAH</sequence>
<proteinExistence type="predicted"/>
<dbReference type="PROSITE" id="PS51724">
    <property type="entry name" value="SPOR"/>
    <property type="match status" value="1"/>
</dbReference>
<protein>
    <submittedName>
        <fullName evidence="3">Sporulation related protein</fullName>
    </submittedName>
</protein>
<dbReference type="AlphaFoldDB" id="A0A329CHU7"/>
<comment type="caution">
    <text evidence="3">The sequence shown here is derived from an EMBL/GenBank/DDBJ whole genome shotgun (WGS) entry which is preliminary data.</text>
</comment>
<feature type="domain" description="SPOR" evidence="2">
    <location>
        <begin position="110"/>
        <end position="190"/>
    </location>
</feature>
<evidence type="ECO:0000256" key="1">
    <source>
        <dbReference type="SAM" id="SignalP"/>
    </source>
</evidence>
<organism evidence="3 4">
    <name type="scientific">Paraburkholderia bryophila</name>
    <dbReference type="NCBI Taxonomy" id="420952"/>
    <lineage>
        <taxon>Bacteria</taxon>
        <taxon>Pseudomonadati</taxon>
        <taxon>Pseudomonadota</taxon>
        <taxon>Betaproteobacteria</taxon>
        <taxon>Burkholderiales</taxon>
        <taxon>Burkholderiaceae</taxon>
        <taxon>Paraburkholderia</taxon>
    </lineage>
</organism>
<dbReference type="SUPFAM" id="SSF110997">
    <property type="entry name" value="Sporulation related repeat"/>
    <property type="match status" value="1"/>
</dbReference>
<gene>
    <name evidence="3" type="ORF">BX591_107178</name>
</gene>
<dbReference type="InterPro" id="IPR007730">
    <property type="entry name" value="SPOR-like_dom"/>
</dbReference>
<dbReference type="InterPro" id="IPR036680">
    <property type="entry name" value="SPOR-like_sf"/>
</dbReference>
<keyword evidence="1" id="KW-0732">Signal</keyword>
<accession>A0A329CHU7</accession>
<dbReference type="EMBL" id="QLTK01000007">
    <property type="protein sequence ID" value="RAS33261.1"/>
    <property type="molecule type" value="Genomic_DNA"/>
</dbReference>
<evidence type="ECO:0000313" key="4">
    <source>
        <dbReference type="Proteomes" id="UP000248918"/>
    </source>
</evidence>
<feature type="signal peptide" evidence="1">
    <location>
        <begin position="1"/>
        <end position="19"/>
    </location>
</feature>
<dbReference type="Proteomes" id="UP000248918">
    <property type="component" value="Unassembled WGS sequence"/>
</dbReference>
<dbReference type="GO" id="GO:0042834">
    <property type="term" value="F:peptidoglycan binding"/>
    <property type="evidence" value="ECO:0007669"/>
    <property type="project" value="InterPro"/>
</dbReference>
<evidence type="ECO:0000259" key="2">
    <source>
        <dbReference type="PROSITE" id="PS51724"/>
    </source>
</evidence>
<dbReference type="Pfam" id="PF05036">
    <property type="entry name" value="SPOR"/>
    <property type="match status" value="1"/>
</dbReference>
<dbReference type="RefSeq" id="WP_167444550.1">
    <property type="nucleotide sequence ID" value="NZ_CADFFP010000008.1"/>
</dbReference>
<name>A0A329CHU7_9BURK</name>